<sequence>MASSSRNQAVPGRQTSTPVNVYGRAADVEAQLQHGDTPPSHHAPLLGQILPNARSLFSPPQRAATVRHAGSARNRRIRQRSINLPYSDNLEEDLGYPPICTPPPEIHSSVSDSPFRFRSGSDAFRSFDLSQPSPRRNSGYLLVFPSSGNNLHSPHCRGGLVSEKTSHSAGESIARIHHVASGSTSSEGVFPPPPTPEGSQTTAMTSPLFVDTQLANSNRTPLRGAISCPLRSNIRNRTFSLNTPNLFKRSDNSSGIGAADVSARQSQSEEQSANANSPRIPNMYGRTTMRSFDSGLGLSSPSIGQTALLIKEVRQF</sequence>
<keyword evidence="3" id="KW-1185">Reference proteome</keyword>
<organism evidence="2 3">
    <name type="scientific">Diploscapter pachys</name>
    <dbReference type="NCBI Taxonomy" id="2018661"/>
    <lineage>
        <taxon>Eukaryota</taxon>
        <taxon>Metazoa</taxon>
        <taxon>Ecdysozoa</taxon>
        <taxon>Nematoda</taxon>
        <taxon>Chromadorea</taxon>
        <taxon>Rhabditida</taxon>
        <taxon>Rhabditina</taxon>
        <taxon>Rhabditomorpha</taxon>
        <taxon>Rhabditoidea</taxon>
        <taxon>Rhabditidae</taxon>
        <taxon>Diploscapter</taxon>
    </lineage>
</organism>
<evidence type="ECO:0000256" key="1">
    <source>
        <dbReference type="SAM" id="MobiDB-lite"/>
    </source>
</evidence>
<dbReference type="Proteomes" id="UP000218231">
    <property type="component" value="Unassembled WGS sequence"/>
</dbReference>
<feature type="region of interest" description="Disordered" evidence="1">
    <location>
        <begin position="245"/>
        <end position="285"/>
    </location>
</feature>
<protein>
    <submittedName>
        <fullName evidence="2">Uncharacterized protein</fullName>
    </submittedName>
</protein>
<feature type="region of interest" description="Disordered" evidence="1">
    <location>
        <begin position="181"/>
        <end position="201"/>
    </location>
</feature>
<name>A0A2A2JQF3_9BILA</name>
<feature type="region of interest" description="Disordered" evidence="1">
    <location>
        <begin position="1"/>
        <end position="23"/>
    </location>
</feature>
<evidence type="ECO:0000313" key="2">
    <source>
        <dbReference type="EMBL" id="PAV63789.1"/>
    </source>
</evidence>
<evidence type="ECO:0000313" key="3">
    <source>
        <dbReference type="Proteomes" id="UP000218231"/>
    </source>
</evidence>
<comment type="caution">
    <text evidence="2">The sequence shown here is derived from an EMBL/GenBank/DDBJ whole genome shotgun (WGS) entry which is preliminary data.</text>
</comment>
<dbReference type="OrthoDB" id="5866049at2759"/>
<feature type="compositionally biased region" description="Low complexity" evidence="1">
    <location>
        <begin position="262"/>
        <end position="277"/>
    </location>
</feature>
<gene>
    <name evidence="2" type="ORF">WR25_26300</name>
</gene>
<proteinExistence type="predicted"/>
<feature type="compositionally biased region" description="Polar residues" evidence="1">
    <location>
        <begin position="1"/>
        <end position="19"/>
    </location>
</feature>
<dbReference type="AlphaFoldDB" id="A0A2A2JQF3"/>
<dbReference type="STRING" id="2018661.A0A2A2JQF3"/>
<reference evidence="2 3" key="1">
    <citation type="journal article" date="2017" name="Curr. Biol.">
        <title>Genome architecture and evolution of a unichromosomal asexual nematode.</title>
        <authorList>
            <person name="Fradin H."/>
            <person name="Zegar C."/>
            <person name="Gutwein M."/>
            <person name="Lucas J."/>
            <person name="Kovtun M."/>
            <person name="Corcoran D."/>
            <person name="Baugh L.R."/>
            <person name="Kiontke K."/>
            <person name="Gunsalus K."/>
            <person name="Fitch D.H."/>
            <person name="Piano F."/>
        </authorList>
    </citation>
    <scope>NUCLEOTIDE SEQUENCE [LARGE SCALE GENOMIC DNA]</scope>
    <source>
        <strain evidence="2">PF1309</strain>
    </source>
</reference>
<accession>A0A2A2JQF3</accession>
<dbReference type="EMBL" id="LIAE01010292">
    <property type="protein sequence ID" value="PAV63789.1"/>
    <property type="molecule type" value="Genomic_DNA"/>
</dbReference>